<name>E6MGJ8_9FIRM</name>
<dbReference type="PANTHER" id="PTHR43401:SF2">
    <property type="entry name" value="L-THREONINE 3-DEHYDROGENASE"/>
    <property type="match status" value="1"/>
</dbReference>
<dbReference type="InterPro" id="IPR013149">
    <property type="entry name" value="ADH-like_C"/>
</dbReference>
<evidence type="ECO:0000313" key="4">
    <source>
        <dbReference type="EMBL" id="EFV01738.1"/>
    </source>
</evidence>
<feature type="domain" description="Alcohol dehydrogenase-like C-terminal" evidence="2">
    <location>
        <begin position="189"/>
        <end position="333"/>
    </location>
</feature>
<keyword evidence="5" id="KW-1185">Reference proteome</keyword>
<dbReference type="InterPro" id="IPR013154">
    <property type="entry name" value="ADH-like_N"/>
</dbReference>
<dbReference type="AlphaFoldDB" id="E6MGJ8"/>
<dbReference type="OrthoDB" id="9787435at2"/>
<dbReference type="Proteomes" id="UP000004754">
    <property type="component" value="Unassembled WGS sequence"/>
</dbReference>
<evidence type="ECO:0000313" key="5">
    <source>
        <dbReference type="Proteomes" id="UP000004754"/>
    </source>
</evidence>
<dbReference type="RefSeq" id="WP_006598555.1">
    <property type="nucleotide sequence ID" value="NZ_GL622359.1"/>
</dbReference>
<evidence type="ECO:0000256" key="1">
    <source>
        <dbReference type="ARBA" id="ARBA00023002"/>
    </source>
</evidence>
<comment type="caution">
    <text evidence="4">The sequence shown here is derived from an EMBL/GenBank/DDBJ whole genome shotgun (WGS) entry which is preliminary data.</text>
</comment>
<dbReference type="Pfam" id="PF00107">
    <property type="entry name" value="ADH_zinc_N"/>
    <property type="match status" value="1"/>
</dbReference>
<dbReference type="Gene3D" id="3.90.180.10">
    <property type="entry name" value="Medium-chain alcohol dehydrogenases, catalytic domain"/>
    <property type="match status" value="1"/>
</dbReference>
<dbReference type="eggNOG" id="COG1063">
    <property type="taxonomic scope" value="Bacteria"/>
</dbReference>
<dbReference type="STRING" id="887929.HMP0721_1131"/>
<dbReference type="InterPro" id="IPR036291">
    <property type="entry name" value="NAD(P)-bd_dom_sf"/>
</dbReference>
<dbReference type="GO" id="GO:0016491">
    <property type="term" value="F:oxidoreductase activity"/>
    <property type="evidence" value="ECO:0007669"/>
    <property type="project" value="UniProtKB-KW"/>
</dbReference>
<sequence>MGQKTKAVRLYGAMDLRLEEFELPEIKDDEILAKIYSDSICMSTYKLAKQGKNHKRCPQNVETNPVIIGHEFTGVIVKVGKKWQDQFKPGMRFAQQPALNYKGSMDSPGYSYEFFGGDTQYCIFPPEAMEVGALMPFDGDSFYKASLGEPLSCSIGAFHAMYHTKQANYHHEMGLKENGNVIIMGGCGPMGLGAVAYGTVCKYHPKRIVVTDVDDAKIARAKEVMPVEKAAENGVELVYVNTAKMDDPQKGLMDISEGHGYDDAFIYVPIPAVATLCNAVLAYDGCMNFFSGPQDKTFSAAVNLYDCHYNATHIMGTTGGNNDDMIEANDLAAKNIIDPAIMVTHVGGIDSIADATMNLPNIPGGKKLAYTQFDMPMTAIEDFGKLGEKDPFFKELNACCKAHRGLWNPEAERMIFKHFGVKIFGEDE</sequence>
<protein>
    <submittedName>
        <fullName evidence="4">GroES-like protein</fullName>
    </submittedName>
</protein>
<evidence type="ECO:0000259" key="2">
    <source>
        <dbReference type="Pfam" id="PF00107"/>
    </source>
</evidence>
<dbReference type="EMBL" id="AEQN01000016">
    <property type="protein sequence ID" value="EFV01738.1"/>
    <property type="molecule type" value="Genomic_DNA"/>
</dbReference>
<feature type="domain" description="Alcohol dehydrogenase-like N-terminal" evidence="3">
    <location>
        <begin position="28"/>
        <end position="126"/>
    </location>
</feature>
<dbReference type="InterPro" id="IPR050129">
    <property type="entry name" value="Zn_alcohol_dh"/>
</dbReference>
<dbReference type="PANTHER" id="PTHR43401">
    <property type="entry name" value="L-THREONINE 3-DEHYDROGENASE"/>
    <property type="match status" value="1"/>
</dbReference>
<dbReference type="HOGENOM" id="CLU_054732_0_0_9"/>
<organism evidence="4 5">
    <name type="scientific">Pseudoramibacter alactolyticus ATCC 23263</name>
    <dbReference type="NCBI Taxonomy" id="887929"/>
    <lineage>
        <taxon>Bacteria</taxon>
        <taxon>Bacillati</taxon>
        <taxon>Bacillota</taxon>
        <taxon>Clostridia</taxon>
        <taxon>Eubacteriales</taxon>
        <taxon>Eubacteriaceae</taxon>
        <taxon>Pseudoramibacter</taxon>
    </lineage>
</organism>
<dbReference type="Pfam" id="PF08240">
    <property type="entry name" value="ADH_N"/>
    <property type="match status" value="1"/>
</dbReference>
<accession>E6MGJ8</accession>
<gene>
    <name evidence="4" type="ORF">HMP0721_1131</name>
</gene>
<evidence type="ECO:0000259" key="3">
    <source>
        <dbReference type="Pfam" id="PF08240"/>
    </source>
</evidence>
<reference evidence="4 5" key="1">
    <citation type="submission" date="2010-12" db="EMBL/GenBank/DDBJ databases">
        <authorList>
            <person name="Muzny D."/>
            <person name="Qin X."/>
            <person name="Deng J."/>
            <person name="Jiang H."/>
            <person name="Liu Y."/>
            <person name="Qu J."/>
            <person name="Song X.-Z."/>
            <person name="Zhang L."/>
            <person name="Thornton R."/>
            <person name="Coyle M."/>
            <person name="Francisco L."/>
            <person name="Jackson L."/>
            <person name="Javaid M."/>
            <person name="Korchina V."/>
            <person name="Kovar C."/>
            <person name="Mata R."/>
            <person name="Mathew T."/>
            <person name="Ngo R."/>
            <person name="Nguyen L."/>
            <person name="Nguyen N."/>
            <person name="Okwuonu G."/>
            <person name="Ongeri F."/>
            <person name="Pham C."/>
            <person name="Simmons D."/>
            <person name="Wilczek-Boney K."/>
            <person name="Hale W."/>
            <person name="Jakkamsetti A."/>
            <person name="Pham P."/>
            <person name="Ruth R."/>
            <person name="San Lucas F."/>
            <person name="Warren J."/>
            <person name="Zhang J."/>
            <person name="Zhao Z."/>
            <person name="Zhou C."/>
            <person name="Zhu D."/>
            <person name="Lee S."/>
            <person name="Bess C."/>
            <person name="Blankenburg K."/>
            <person name="Forbes L."/>
            <person name="Fu Q."/>
            <person name="Gubbala S."/>
            <person name="Hirani K."/>
            <person name="Jayaseelan J.C."/>
            <person name="Lara F."/>
            <person name="Munidasa M."/>
            <person name="Palculict T."/>
            <person name="Patil S."/>
            <person name="Pu L.-L."/>
            <person name="Saada N."/>
            <person name="Tang L."/>
            <person name="Weissenberger G."/>
            <person name="Zhu Y."/>
            <person name="Hemphill L."/>
            <person name="Shang Y."/>
            <person name="Youmans B."/>
            <person name="Ayvaz T."/>
            <person name="Ross M."/>
            <person name="Santibanez J."/>
            <person name="Aqrawi P."/>
            <person name="Gross S."/>
            <person name="Joshi V."/>
            <person name="Fowler G."/>
            <person name="Nazareth L."/>
            <person name="Reid J."/>
            <person name="Worley K."/>
            <person name="Petrosino J."/>
            <person name="Highlander S."/>
            <person name="Gibbs R."/>
        </authorList>
    </citation>
    <scope>NUCLEOTIDE SEQUENCE [LARGE SCALE GENOMIC DNA]</scope>
    <source>
        <strain evidence="4 5">ATCC 23263</strain>
    </source>
</reference>
<dbReference type="SUPFAM" id="SSF50129">
    <property type="entry name" value="GroES-like"/>
    <property type="match status" value="1"/>
</dbReference>
<dbReference type="Gene3D" id="3.40.50.720">
    <property type="entry name" value="NAD(P)-binding Rossmann-like Domain"/>
    <property type="match status" value="1"/>
</dbReference>
<keyword evidence="1" id="KW-0560">Oxidoreductase</keyword>
<dbReference type="InterPro" id="IPR011032">
    <property type="entry name" value="GroES-like_sf"/>
</dbReference>
<proteinExistence type="predicted"/>
<dbReference type="SUPFAM" id="SSF51735">
    <property type="entry name" value="NAD(P)-binding Rossmann-fold domains"/>
    <property type="match status" value="1"/>
</dbReference>